<reference evidence="2" key="1">
    <citation type="submission" date="2022-11" db="UniProtKB">
        <authorList>
            <consortium name="WormBaseParasite"/>
        </authorList>
    </citation>
    <scope>IDENTIFICATION</scope>
</reference>
<proteinExistence type="predicted"/>
<sequence length="216" mass="24584">MAPFRCGFFSIAWKAVKPETTRKWICDRRPEFEPYSDDEIEELARIWSALEIRGEVESGVGILGYFDVDENAKDPSLVNEEDSVDVMDIEDEELNFVQAEVMADLTDLILDEESEVTINNVFIDLNTSSALGIRGEVELGVAILEYLDVDENLATSLVSIVSYDLFFLKEDPSLVERVASTSESSPVHEAVEVMKFEAGEKWTFYNPMRWRNLNFC</sequence>
<organism evidence="1 2">
    <name type="scientific">Acrobeloides nanus</name>
    <dbReference type="NCBI Taxonomy" id="290746"/>
    <lineage>
        <taxon>Eukaryota</taxon>
        <taxon>Metazoa</taxon>
        <taxon>Ecdysozoa</taxon>
        <taxon>Nematoda</taxon>
        <taxon>Chromadorea</taxon>
        <taxon>Rhabditida</taxon>
        <taxon>Tylenchina</taxon>
        <taxon>Cephalobomorpha</taxon>
        <taxon>Cephaloboidea</taxon>
        <taxon>Cephalobidae</taxon>
        <taxon>Acrobeloides</taxon>
    </lineage>
</organism>
<accession>A0A914EE36</accession>
<dbReference type="WBParaSite" id="ACRNAN_scaffold7188.g12266.t1">
    <property type="protein sequence ID" value="ACRNAN_scaffold7188.g12266.t1"/>
    <property type="gene ID" value="ACRNAN_scaffold7188.g12266"/>
</dbReference>
<keyword evidence="1" id="KW-1185">Reference proteome</keyword>
<evidence type="ECO:0000313" key="1">
    <source>
        <dbReference type="Proteomes" id="UP000887540"/>
    </source>
</evidence>
<dbReference type="Proteomes" id="UP000887540">
    <property type="component" value="Unplaced"/>
</dbReference>
<dbReference type="AlphaFoldDB" id="A0A914EE36"/>
<name>A0A914EE36_9BILA</name>
<evidence type="ECO:0000313" key="2">
    <source>
        <dbReference type="WBParaSite" id="ACRNAN_scaffold7188.g12266.t1"/>
    </source>
</evidence>
<protein>
    <submittedName>
        <fullName evidence="2">Uncharacterized protein</fullName>
    </submittedName>
</protein>